<dbReference type="SMART" id="SM00507">
    <property type="entry name" value="HNHc"/>
    <property type="match status" value="1"/>
</dbReference>
<dbReference type="NCBIfam" id="TIGR02646">
    <property type="entry name" value="retron system putative HNH endonuclease"/>
    <property type="match status" value="1"/>
</dbReference>
<dbReference type="InterPro" id="IPR013467">
    <property type="entry name" value="HNH78-like"/>
</dbReference>
<dbReference type="CDD" id="cd00085">
    <property type="entry name" value="HNHc"/>
    <property type="match status" value="1"/>
</dbReference>
<dbReference type="AlphaFoldDB" id="W4LXI1"/>
<name>W4LXI1_ENTF1</name>
<dbReference type="Proteomes" id="UP000019141">
    <property type="component" value="Unassembled WGS sequence"/>
</dbReference>
<feature type="domain" description="HNH nuclease" evidence="2">
    <location>
        <begin position="76"/>
        <end position="132"/>
    </location>
</feature>
<feature type="compositionally biased region" description="Basic and acidic residues" evidence="1">
    <location>
        <begin position="15"/>
        <end position="25"/>
    </location>
</feature>
<protein>
    <recommendedName>
        <fullName evidence="2">HNH nuclease domain-containing protein</fullName>
    </recommendedName>
</protein>
<dbReference type="HOGENOM" id="CLU_1088551_0_0_7"/>
<dbReference type="GO" id="GO:0008270">
    <property type="term" value="F:zinc ion binding"/>
    <property type="evidence" value="ECO:0007669"/>
    <property type="project" value="InterPro"/>
</dbReference>
<feature type="compositionally biased region" description="Basic and acidic residues" evidence="1">
    <location>
        <begin position="165"/>
        <end position="181"/>
    </location>
</feature>
<evidence type="ECO:0000259" key="2">
    <source>
        <dbReference type="SMART" id="SM00507"/>
    </source>
</evidence>
<evidence type="ECO:0000256" key="1">
    <source>
        <dbReference type="SAM" id="MobiDB-lite"/>
    </source>
</evidence>
<proteinExistence type="predicted"/>
<keyword evidence="4" id="KW-1185">Reference proteome</keyword>
<feature type="region of interest" description="Disordered" evidence="1">
    <location>
        <begin position="162"/>
        <end position="181"/>
    </location>
</feature>
<dbReference type="Pfam" id="PF01844">
    <property type="entry name" value="HNH"/>
    <property type="match status" value="1"/>
</dbReference>
<dbReference type="GO" id="GO:0003676">
    <property type="term" value="F:nucleic acid binding"/>
    <property type="evidence" value="ECO:0007669"/>
    <property type="project" value="InterPro"/>
</dbReference>
<dbReference type="Gene3D" id="1.10.30.50">
    <property type="match status" value="1"/>
</dbReference>
<organism evidence="3 4">
    <name type="scientific">Entotheonella factor</name>
    <dbReference type="NCBI Taxonomy" id="1429438"/>
    <lineage>
        <taxon>Bacteria</taxon>
        <taxon>Pseudomonadati</taxon>
        <taxon>Nitrospinota/Tectimicrobiota group</taxon>
        <taxon>Candidatus Tectimicrobiota</taxon>
        <taxon>Candidatus Entotheonellia</taxon>
        <taxon>Candidatus Entotheonellales</taxon>
        <taxon>Candidatus Entotheonellaceae</taxon>
        <taxon>Candidatus Entotheonella</taxon>
    </lineage>
</organism>
<dbReference type="InterPro" id="IPR003615">
    <property type="entry name" value="HNH_nuc"/>
</dbReference>
<evidence type="ECO:0000313" key="3">
    <source>
        <dbReference type="EMBL" id="ETX02461.1"/>
    </source>
</evidence>
<accession>W4LXI1</accession>
<evidence type="ECO:0000313" key="4">
    <source>
        <dbReference type="Proteomes" id="UP000019141"/>
    </source>
</evidence>
<feature type="region of interest" description="Disordered" evidence="1">
    <location>
        <begin position="1"/>
        <end position="55"/>
    </location>
</feature>
<gene>
    <name evidence="3" type="ORF">ETSY1_03440</name>
</gene>
<dbReference type="GO" id="GO:0004519">
    <property type="term" value="F:endonuclease activity"/>
    <property type="evidence" value="ECO:0007669"/>
    <property type="project" value="InterPro"/>
</dbReference>
<feature type="compositionally biased region" description="Polar residues" evidence="1">
    <location>
        <begin position="41"/>
        <end position="51"/>
    </location>
</feature>
<comment type="caution">
    <text evidence="3">The sequence shown here is derived from an EMBL/GenBank/DDBJ whole genome shotgun (WGS) entry which is preliminary data.</text>
</comment>
<sequence length="255" mass="29649">MRSLDRTAINAPADWQDKVNDKLPDPEAYASKAQEFEQLPINGQQRRNSFTKYAPEELPKRRRKPYFPTVWSSDRRVKSALATWSHSKCAYCEDKINARRSQQVEHFKPKSLFPSLAYDWDNYFLACNGCNGTKSDKWPESGKYVRPDQDQPETLFAFDEQGGMKARETSSDAQRTVDDFGLDRPGLREARKVAIRQPLNTMRTVLAQRLPDNMKRRLAQRIVTEAEHPEVSYSQAKGQNLRRLWHEHFPNVSLF</sequence>
<reference evidence="3 4" key="1">
    <citation type="journal article" date="2014" name="Nature">
        <title>An environmental bacterial taxon with a large and distinct metabolic repertoire.</title>
        <authorList>
            <person name="Wilson M.C."/>
            <person name="Mori T."/>
            <person name="Ruckert C."/>
            <person name="Uria A.R."/>
            <person name="Helf M.J."/>
            <person name="Takada K."/>
            <person name="Gernert C."/>
            <person name="Steffens U.A."/>
            <person name="Heycke N."/>
            <person name="Schmitt S."/>
            <person name="Rinke C."/>
            <person name="Helfrich E.J."/>
            <person name="Brachmann A.O."/>
            <person name="Gurgui C."/>
            <person name="Wakimoto T."/>
            <person name="Kracht M."/>
            <person name="Crusemann M."/>
            <person name="Hentschel U."/>
            <person name="Abe I."/>
            <person name="Matsunaga S."/>
            <person name="Kalinowski J."/>
            <person name="Takeyama H."/>
            <person name="Piel J."/>
        </authorList>
    </citation>
    <scope>NUCLEOTIDE SEQUENCE [LARGE SCALE GENOMIC DNA]</scope>
    <source>
        <strain evidence="4">TSY1</strain>
    </source>
</reference>
<dbReference type="EMBL" id="AZHW01000141">
    <property type="protein sequence ID" value="ETX02461.1"/>
    <property type="molecule type" value="Genomic_DNA"/>
</dbReference>
<dbReference type="InterPro" id="IPR002711">
    <property type="entry name" value="HNH"/>
</dbReference>